<dbReference type="Gene3D" id="3.40.1190.20">
    <property type="match status" value="1"/>
</dbReference>
<proteinExistence type="inferred from homology"/>
<feature type="domain" description="YjeF N-terminal" evidence="21">
    <location>
        <begin position="10"/>
        <end position="236"/>
    </location>
</feature>
<evidence type="ECO:0000259" key="20">
    <source>
        <dbReference type="PROSITE" id="PS51383"/>
    </source>
</evidence>
<dbReference type="GO" id="GO:0005524">
    <property type="term" value="F:ATP binding"/>
    <property type="evidence" value="ECO:0007669"/>
    <property type="project" value="UniProtKB-UniRule"/>
</dbReference>
<dbReference type="PIRSF" id="PIRSF017184">
    <property type="entry name" value="Nnr"/>
    <property type="match status" value="1"/>
</dbReference>
<dbReference type="RefSeq" id="WP_120744464.1">
    <property type="nucleotide sequence ID" value="NZ_CP032568.1"/>
</dbReference>
<evidence type="ECO:0000313" key="23">
    <source>
        <dbReference type="Proteomes" id="UP000267164"/>
    </source>
</evidence>
<keyword evidence="9 18" id="KW-0630">Potassium</keyword>
<dbReference type="AlphaFoldDB" id="A0A386ZPQ7"/>
<dbReference type="GO" id="GO:0046496">
    <property type="term" value="P:nicotinamide nucleotide metabolic process"/>
    <property type="evidence" value="ECO:0007669"/>
    <property type="project" value="UniProtKB-UniRule"/>
</dbReference>
<accession>A0A386ZPQ7</accession>
<comment type="similarity">
    <text evidence="4 18">In the C-terminal section; belongs to the NnrD/CARKD family.</text>
</comment>
<keyword evidence="11 18" id="KW-0413">Isomerase</keyword>
<keyword evidence="6 17" id="KW-0547">Nucleotide-binding</keyword>
<feature type="compositionally biased region" description="Basic and acidic residues" evidence="19">
    <location>
        <begin position="117"/>
        <end position="131"/>
    </location>
</feature>
<dbReference type="InterPro" id="IPR029056">
    <property type="entry name" value="Ribokinase-like"/>
</dbReference>
<comment type="catalytic activity">
    <reaction evidence="15 17 18">
        <text>(6S)-NADHX + ADP = AMP + phosphate + NADH + H(+)</text>
        <dbReference type="Rhea" id="RHEA:32223"/>
        <dbReference type="ChEBI" id="CHEBI:15378"/>
        <dbReference type="ChEBI" id="CHEBI:43474"/>
        <dbReference type="ChEBI" id="CHEBI:57945"/>
        <dbReference type="ChEBI" id="CHEBI:64074"/>
        <dbReference type="ChEBI" id="CHEBI:456215"/>
        <dbReference type="ChEBI" id="CHEBI:456216"/>
        <dbReference type="EC" id="4.2.1.136"/>
    </reaction>
</comment>
<dbReference type="PROSITE" id="PS51383">
    <property type="entry name" value="YJEF_C_3"/>
    <property type="match status" value="1"/>
</dbReference>
<dbReference type="SUPFAM" id="SSF53613">
    <property type="entry name" value="Ribokinase-like"/>
    <property type="match status" value="1"/>
</dbReference>
<comment type="cofactor">
    <cofactor evidence="17">
        <name>Mg(2+)</name>
        <dbReference type="ChEBI" id="CHEBI:18420"/>
    </cofactor>
</comment>
<evidence type="ECO:0000256" key="17">
    <source>
        <dbReference type="HAMAP-Rule" id="MF_01965"/>
    </source>
</evidence>
<comment type="cofactor">
    <cofactor evidence="18">
        <name>K(+)</name>
        <dbReference type="ChEBI" id="CHEBI:29103"/>
    </cofactor>
    <text evidence="18">Binds 1 potassium ion per subunit.</text>
</comment>
<evidence type="ECO:0000256" key="1">
    <source>
        <dbReference type="ARBA" id="ARBA00000013"/>
    </source>
</evidence>
<evidence type="ECO:0000256" key="6">
    <source>
        <dbReference type="ARBA" id="ARBA00022741"/>
    </source>
</evidence>
<evidence type="ECO:0000259" key="21">
    <source>
        <dbReference type="PROSITE" id="PS51385"/>
    </source>
</evidence>
<evidence type="ECO:0000256" key="15">
    <source>
        <dbReference type="ARBA" id="ARBA00048238"/>
    </source>
</evidence>
<dbReference type="InterPro" id="IPR017953">
    <property type="entry name" value="Carbohydrate_kinase_pred_CS"/>
</dbReference>
<keyword evidence="5 18" id="KW-0479">Metal-binding</keyword>
<evidence type="ECO:0000256" key="16">
    <source>
        <dbReference type="ARBA" id="ARBA00049209"/>
    </source>
</evidence>
<dbReference type="NCBIfam" id="TIGR00196">
    <property type="entry name" value="yjeF_cterm"/>
    <property type="match status" value="1"/>
</dbReference>
<feature type="binding site" evidence="17">
    <location>
        <position position="379"/>
    </location>
    <ligand>
        <name>(6S)-NADPHX</name>
        <dbReference type="ChEBI" id="CHEBI:64076"/>
    </ligand>
</feature>
<evidence type="ECO:0000256" key="9">
    <source>
        <dbReference type="ARBA" id="ARBA00022958"/>
    </source>
</evidence>
<evidence type="ECO:0000256" key="8">
    <source>
        <dbReference type="ARBA" id="ARBA00022857"/>
    </source>
</evidence>
<dbReference type="Gene3D" id="3.40.50.10260">
    <property type="entry name" value="YjeF N-terminal domain"/>
    <property type="match status" value="1"/>
</dbReference>
<comment type="catalytic activity">
    <reaction evidence="2 18">
        <text>(6R)-NADPHX = (6S)-NADPHX</text>
        <dbReference type="Rhea" id="RHEA:32227"/>
        <dbReference type="ChEBI" id="CHEBI:64076"/>
        <dbReference type="ChEBI" id="CHEBI:64077"/>
        <dbReference type="EC" id="5.1.99.6"/>
    </reaction>
</comment>
<dbReference type="Pfam" id="PF03853">
    <property type="entry name" value="YjeF_N"/>
    <property type="match status" value="1"/>
</dbReference>
<evidence type="ECO:0000256" key="19">
    <source>
        <dbReference type="SAM" id="MobiDB-lite"/>
    </source>
</evidence>
<feature type="binding site" evidence="17">
    <location>
        <begin position="413"/>
        <end position="417"/>
    </location>
    <ligand>
        <name>AMP</name>
        <dbReference type="ChEBI" id="CHEBI:456215"/>
    </ligand>
</feature>
<dbReference type="InterPro" id="IPR004443">
    <property type="entry name" value="YjeF_N_dom"/>
</dbReference>
<evidence type="ECO:0000256" key="10">
    <source>
        <dbReference type="ARBA" id="ARBA00023027"/>
    </source>
</evidence>
<sequence>MRAYYTADEVRAAEAELFTRVPAGMPMRRAAFGLADVMARELRERTGGVAGRAVTLLVGSGDNGGDALWAGSFLRRRGVAVRAVLLAPKRAHAEGLAALRRAGGRVVSAPSAPEDLAADRWPPEAGAHGEKGRDVPWPVLELLGKPDLVVDGIVGISGHGSLRPVAAKIVAGVRCPIVAADLPSGVDPDTGAVSGPAVTADVTVAFGAYKPVHVLAAPHCGRIELVPIGLQLPSANLVALEPRAVGARWPVPGAADDKYTQGVTGVCAGSATYPGAAVLCTGAAVAATAGMVRYAGTGAAQVLAHFPEVIAAESVSDTGRVQSWVFGPGAGTDADARDRLAEILATDLPVVVDADGLTLLAAEPGLVQGRQAPTVLTPHAGEFARLTGSEPGLDRVAAVRKLAESWQVTVLLKGRATLIASPDRPVFVNEAGGSWAATAGSGDVLSGIVGALLAGGAHPVIAAASAARAHALAANLAAHASGTAGAPISASPLLSHLREAIATLRELAAA</sequence>
<feature type="binding site" evidence="17">
    <location>
        <position position="329"/>
    </location>
    <ligand>
        <name>(6S)-NADPHX</name>
        <dbReference type="ChEBI" id="CHEBI:64076"/>
    </ligand>
</feature>
<dbReference type="PROSITE" id="PS01050">
    <property type="entry name" value="YJEF_C_2"/>
    <property type="match status" value="1"/>
</dbReference>
<feature type="binding site" evidence="17">
    <location>
        <position position="442"/>
    </location>
    <ligand>
        <name>AMP</name>
        <dbReference type="ChEBI" id="CHEBI:456215"/>
    </ligand>
</feature>
<dbReference type="PANTHER" id="PTHR12592:SF0">
    <property type="entry name" value="ATP-DEPENDENT (S)-NAD(P)H-HYDRATE DEHYDRATASE"/>
    <property type="match status" value="1"/>
</dbReference>
<evidence type="ECO:0000256" key="18">
    <source>
        <dbReference type="PIRNR" id="PIRNR017184"/>
    </source>
</evidence>
<comment type="similarity">
    <text evidence="3 18">In the N-terminal section; belongs to the NnrE/AIBP family.</text>
</comment>
<evidence type="ECO:0000256" key="5">
    <source>
        <dbReference type="ARBA" id="ARBA00022723"/>
    </source>
</evidence>
<evidence type="ECO:0000256" key="11">
    <source>
        <dbReference type="ARBA" id="ARBA00023235"/>
    </source>
</evidence>
<dbReference type="KEGG" id="nyu:D7D52_25720"/>
<dbReference type="Proteomes" id="UP000267164">
    <property type="component" value="Chromosome"/>
</dbReference>
<dbReference type="GO" id="GO:0052856">
    <property type="term" value="F:NAD(P)HX epimerase activity"/>
    <property type="evidence" value="ECO:0007669"/>
    <property type="project" value="UniProtKB-EC"/>
</dbReference>
<comment type="function">
    <text evidence="14 18">Bifunctional enzyme that catalyzes the epimerization of the S- and R-forms of NAD(P)HX and the dehydration of the S-form of NAD(P)HX at the expense of ADP, which is converted to AMP. This allows the repair of both epimers of NAD(P)HX, a damaged form of NAD(P)H that is a result of enzymatic or heat-dependent hydration.</text>
</comment>
<dbReference type="InterPro" id="IPR036652">
    <property type="entry name" value="YjeF_N_dom_sf"/>
</dbReference>
<dbReference type="CDD" id="cd01171">
    <property type="entry name" value="YXKO-related"/>
    <property type="match status" value="1"/>
</dbReference>
<dbReference type="PROSITE" id="PS51385">
    <property type="entry name" value="YJEF_N"/>
    <property type="match status" value="1"/>
</dbReference>
<comment type="catalytic activity">
    <reaction evidence="16 17 18">
        <text>(6S)-NADPHX + ADP = AMP + phosphate + NADPH + H(+)</text>
        <dbReference type="Rhea" id="RHEA:32235"/>
        <dbReference type="ChEBI" id="CHEBI:15378"/>
        <dbReference type="ChEBI" id="CHEBI:43474"/>
        <dbReference type="ChEBI" id="CHEBI:57783"/>
        <dbReference type="ChEBI" id="CHEBI:64076"/>
        <dbReference type="ChEBI" id="CHEBI:456215"/>
        <dbReference type="ChEBI" id="CHEBI:456216"/>
        <dbReference type="EC" id="4.2.1.136"/>
    </reaction>
</comment>
<keyword evidence="10 17" id="KW-0520">NAD</keyword>
<dbReference type="SUPFAM" id="SSF64153">
    <property type="entry name" value="YjeF N-terminal domain-like"/>
    <property type="match status" value="1"/>
</dbReference>
<evidence type="ECO:0000256" key="2">
    <source>
        <dbReference type="ARBA" id="ARBA00000909"/>
    </source>
</evidence>
<keyword evidence="7 17" id="KW-0067">ATP-binding</keyword>
<dbReference type="Pfam" id="PF01256">
    <property type="entry name" value="Carb_kinase"/>
    <property type="match status" value="1"/>
</dbReference>
<dbReference type="OrthoDB" id="9806925at2"/>
<evidence type="ECO:0000256" key="4">
    <source>
        <dbReference type="ARBA" id="ARBA00009524"/>
    </source>
</evidence>
<keyword evidence="13" id="KW-0511">Multifunctional enzyme</keyword>
<dbReference type="PANTHER" id="PTHR12592">
    <property type="entry name" value="ATP-DEPENDENT (S)-NAD(P)H-HYDRATE DEHYDRATASE FAMILY MEMBER"/>
    <property type="match status" value="1"/>
</dbReference>
<evidence type="ECO:0000256" key="7">
    <source>
        <dbReference type="ARBA" id="ARBA00022840"/>
    </source>
</evidence>
<gene>
    <name evidence="17" type="primary">nnrD</name>
    <name evidence="22" type="ORF">D7D52_25720</name>
</gene>
<dbReference type="GO" id="GO:0110051">
    <property type="term" value="P:metabolite repair"/>
    <property type="evidence" value="ECO:0007669"/>
    <property type="project" value="TreeGrafter"/>
</dbReference>
<feature type="binding site" evidence="17">
    <location>
        <position position="443"/>
    </location>
    <ligand>
        <name>(6S)-NADPHX</name>
        <dbReference type="ChEBI" id="CHEBI:64076"/>
    </ligand>
</feature>
<dbReference type="EC" id="4.2.1.136" evidence="17"/>
<comment type="similarity">
    <text evidence="17">Belongs to the NnrD/CARKD family.</text>
</comment>
<dbReference type="InterPro" id="IPR030677">
    <property type="entry name" value="Nnr"/>
</dbReference>
<dbReference type="GO" id="GO:0052855">
    <property type="term" value="F:ADP-dependent NAD(P)H-hydrate dehydratase activity"/>
    <property type="evidence" value="ECO:0007669"/>
    <property type="project" value="UniProtKB-UniRule"/>
</dbReference>
<dbReference type="InterPro" id="IPR000631">
    <property type="entry name" value="CARKD"/>
</dbReference>
<protein>
    <recommendedName>
        <fullName evidence="17">ADP-dependent (S)-NAD(P)H-hydrate dehydratase</fullName>
        <ecNumber evidence="17">4.2.1.136</ecNumber>
    </recommendedName>
    <alternativeName>
        <fullName evidence="17">ADP-dependent NAD(P)HX dehydratase</fullName>
    </alternativeName>
</protein>
<reference evidence="22 23" key="1">
    <citation type="submission" date="2018-09" db="EMBL/GenBank/DDBJ databases">
        <title>Nocardia yunnanensis sp. nov., an actinomycete isolated from a soil sample.</title>
        <authorList>
            <person name="Zhang J."/>
        </authorList>
    </citation>
    <scope>NUCLEOTIDE SEQUENCE [LARGE SCALE GENOMIC DNA]</scope>
    <source>
        <strain evidence="22 23">CFHS0054</strain>
    </source>
</reference>
<feature type="domain" description="YjeF C-terminal" evidence="20">
    <location>
        <begin position="241"/>
        <end position="504"/>
    </location>
</feature>
<evidence type="ECO:0000256" key="13">
    <source>
        <dbReference type="ARBA" id="ARBA00023268"/>
    </source>
</evidence>
<feature type="binding site" evidence="17">
    <location>
        <position position="276"/>
    </location>
    <ligand>
        <name>(6S)-NADPHX</name>
        <dbReference type="ChEBI" id="CHEBI:64076"/>
    </ligand>
</feature>
<keyword evidence="12 17" id="KW-0456">Lyase</keyword>
<comment type="function">
    <text evidence="17">Catalyzes the dehydration of the S-form of NAD(P)HX at the expense of ADP, which is converted to AMP. Together with NAD(P)HX epimerase, which catalyzes the epimerization of the S- and R-forms, the enzyme allows the repair of both epimers of NAD(P)HX, a damaged form of NAD(P)H that is a result of enzymatic or heat-dependent hydration.</text>
</comment>
<comment type="catalytic activity">
    <reaction evidence="1 18">
        <text>(6R)-NADHX = (6S)-NADHX</text>
        <dbReference type="Rhea" id="RHEA:32215"/>
        <dbReference type="ChEBI" id="CHEBI:64074"/>
        <dbReference type="ChEBI" id="CHEBI:64075"/>
        <dbReference type="EC" id="5.1.99.6"/>
    </reaction>
</comment>
<dbReference type="EMBL" id="CP032568">
    <property type="protein sequence ID" value="AYF79388.1"/>
    <property type="molecule type" value="Genomic_DNA"/>
</dbReference>
<keyword evidence="23" id="KW-1185">Reference proteome</keyword>
<evidence type="ECO:0000256" key="12">
    <source>
        <dbReference type="ARBA" id="ARBA00023239"/>
    </source>
</evidence>
<organism evidence="22 23">
    <name type="scientific">Nocardia yunnanensis</name>
    <dbReference type="NCBI Taxonomy" id="2382165"/>
    <lineage>
        <taxon>Bacteria</taxon>
        <taxon>Bacillati</taxon>
        <taxon>Actinomycetota</taxon>
        <taxon>Actinomycetes</taxon>
        <taxon>Mycobacteriales</taxon>
        <taxon>Nocardiaceae</taxon>
        <taxon>Nocardia</taxon>
    </lineage>
</organism>
<name>A0A386ZPQ7_9NOCA</name>
<feature type="region of interest" description="Disordered" evidence="19">
    <location>
        <begin position="110"/>
        <end position="131"/>
    </location>
</feature>
<evidence type="ECO:0000313" key="22">
    <source>
        <dbReference type="EMBL" id="AYF79388.1"/>
    </source>
</evidence>
<comment type="subunit">
    <text evidence="17">Homotetramer.</text>
</comment>
<evidence type="ECO:0000256" key="3">
    <source>
        <dbReference type="ARBA" id="ARBA00006001"/>
    </source>
</evidence>
<dbReference type="GO" id="GO:0046872">
    <property type="term" value="F:metal ion binding"/>
    <property type="evidence" value="ECO:0007669"/>
    <property type="project" value="UniProtKB-UniRule"/>
</dbReference>
<dbReference type="HAMAP" id="MF_01965">
    <property type="entry name" value="NADHX_dehydratase"/>
    <property type="match status" value="1"/>
</dbReference>
<keyword evidence="8 17" id="KW-0521">NADP</keyword>
<evidence type="ECO:0000256" key="14">
    <source>
        <dbReference type="ARBA" id="ARBA00025153"/>
    </source>
</evidence>